<evidence type="ECO:0000256" key="6">
    <source>
        <dbReference type="ARBA" id="ARBA00022989"/>
    </source>
</evidence>
<keyword evidence="4" id="KW-1000">Mitochondrion outer membrane</keyword>
<dbReference type="InterPro" id="IPR011990">
    <property type="entry name" value="TPR-like_helical_dom_sf"/>
</dbReference>
<dbReference type="SMART" id="SM00028">
    <property type="entry name" value="TPR"/>
    <property type="match status" value="11"/>
</dbReference>
<keyword evidence="5 10" id="KW-0802">TPR repeat</keyword>
<evidence type="ECO:0000313" key="11">
    <source>
        <dbReference type="EMBL" id="KAF0728194.1"/>
    </source>
</evidence>
<evidence type="ECO:0000256" key="10">
    <source>
        <dbReference type="PROSITE-ProRule" id="PRU00339"/>
    </source>
</evidence>
<evidence type="ECO:0000256" key="2">
    <source>
        <dbReference type="ARBA" id="ARBA00022692"/>
    </source>
</evidence>
<accession>A0A6G0WLP0</accession>
<evidence type="ECO:0000256" key="4">
    <source>
        <dbReference type="ARBA" id="ARBA00022787"/>
    </source>
</evidence>
<evidence type="ECO:0000256" key="9">
    <source>
        <dbReference type="ARBA" id="ARBA00038030"/>
    </source>
</evidence>
<keyword evidence="2" id="KW-0812">Transmembrane</keyword>
<keyword evidence="3" id="KW-0677">Repeat</keyword>
<comment type="subcellular location">
    <subcellularLocation>
        <location evidence="1">Mitochondrion outer membrane</location>
        <topology evidence="1">Single-pass membrane protein</topology>
    </subcellularLocation>
</comment>
<evidence type="ECO:0000256" key="1">
    <source>
        <dbReference type="ARBA" id="ARBA00004572"/>
    </source>
</evidence>
<name>A0A6G0WLP0_9STRA</name>
<dbReference type="AlphaFoldDB" id="A0A6G0WLP0"/>
<evidence type="ECO:0000256" key="5">
    <source>
        <dbReference type="ARBA" id="ARBA00022803"/>
    </source>
</evidence>
<keyword evidence="7" id="KW-0496">Mitochondrion</keyword>
<proteinExistence type="inferred from homology"/>
<sequence length="1057" mass="118004">MLHDSTLVQAYLHDTIAPNDSEPDASYSLHVRDRTNETRLTDDSLTSTEQKLATGCIVWWALHMYKAAAPSIGLAMTRKEDTTHDDSVMEMFAVDDVPFQATVKSIEQFVQDTSDEKVQFVQATSLEVFHGMTTTASLAGHLTNAIHISPFDVLNGDKRNRWFLPTDTLVEVTQQCDFTAPVNVVSTNLHEAAIVATALALAGHTSVSLCSFELTEDVLTQLPSHLTSGMFVPSTVNLANDDGTFDVSTDNEEFPIADDNAKEEILKAYSEANNGAGADDNDKDDIVIEPEQYHEDFFTMPSPLSKEKFLEIAGVIHKYASLVLAPYGILCTNPNPNIAKTTMLESKLKCGPILQEVVETISDLIYDDFNVNESTMAMSSQKWLNDTRNAACANQMQEINQLPQTLINAPVFVELGTIDESQAVPIVKNIQESVAKALHDRVPWALEPVPLPSFSETPKSVADLTWYPAVVYQLGYKFNKTFSHTKQSSLQTKAKIQAVFQGVKEALNKHKTDLNAVQLQAIVDSLPEDDRKIIEQISMDTFTSHHIVNDDVFVDDEMTDDAQRAFNAKLREGDLASRRQDDSGAIRSYTEAMNCVPLYHAVIVDALTKRAKSYFKLKKFEEAQADCTLALKISPFCLEAYACQGDLAESNREYEKALQNHVLAFILGGSRVIEQAEVIERVSKFVGREQAKDIWSAMIKRHDLPSKWLIDSYFNSFQRDADSGISIRGLTKKEVVDVHDDFEQYFLRAIDHKRNQRYHEAQQHFEALSKYIQENPEVGELKNCVVALNLHATFLYITGDVATALDVINVALTLDPTHVNSVVKKAGFLCELGEFEEAEECFNEAANIDENSSDLYLHRGQMELIMGDYPSAVTSLRRSLTRCDTLAVTHISYGMALYKAGSIYQSLDVFKTALEQFPTSHEVRLFYGDVLSDRADYGQAMMHLKKAFEFSPQCPLPWLNAGRIFVATNDGNHAISHFEQALQVDARCSAAHLDLAQVYFAQGKVDKAFAHFDLATETCRFLPEVEDACACRCVATMQLQATTILGVELRHMLKTKK</sequence>
<keyword evidence="6" id="KW-1133">Transmembrane helix</keyword>
<dbReference type="EMBL" id="VJMJ01000181">
    <property type="protein sequence ID" value="KAF0728194.1"/>
    <property type="molecule type" value="Genomic_DNA"/>
</dbReference>
<protein>
    <submittedName>
        <fullName evidence="11">Uncharacterized protein</fullName>
    </submittedName>
</protein>
<dbReference type="Pfam" id="PF13181">
    <property type="entry name" value="TPR_8"/>
    <property type="match status" value="2"/>
</dbReference>
<evidence type="ECO:0000313" key="12">
    <source>
        <dbReference type="Proteomes" id="UP000481153"/>
    </source>
</evidence>
<dbReference type="Gene3D" id="3.40.250.10">
    <property type="entry name" value="Rhodanese-like domain"/>
    <property type="match status" value="1"/>
</dbReference>
<dbReference type="PANTHER" id="PTHR46208">
    <property type="entry name" value="MITOCHONDRIAL IMPORT RECEPTOR SUBUNIT TOM70"/>
    <property type="match status" value="1"/>
</dbReference>
<reference evidence="11 12" key="1">
    <citation type="submission" date="2019-07" db="EMBL/GenBank/DDBJ databases">
        <title>Genomics analysis of Aphanomyces spp. identifies a new class of oomycete effector associated with host adaptation.</title>
        <authorList>
            <person name="Gaulin E."/>
        </authorList>
    </citation>
    <scope>NUCLEOTIDE SEQUENCE [LARGE SCALE GENOMIC DNA]</scope>
    <source>
        <strain evidence="11 12">ATCC 201684</strain>
    </source>
</reference>
<keyword evidence="8" id="KW-0472">Membrane</keyword>
<dbReference type="PROSITE" id="PS50005">
    <property type="entry name" value="TPR"/>
    <property type="match status" value="1"/>
</dbReference>
<dbReference type="GO" id="GO:0005741">
    <property type="term" value="C:mitochondrial outer membrane"/>
    <property type="evidence" value="ECO:0007669"/>
    <property type="project" value="UniProtKB-SubCell"/>
</dbReference>
<dbReference type="Proteomes" id="UP000481153">
    <property type="component" value="Unassembled WGS sequence"/>
</dbReference>
<dbReference type="InterPro" id="IPR036873">
    <property type="entry name" value="Rhodanese-like_dom_sf"/>
</dbReference>
<keyword evidence="12" id="KW-1185">Reference proteome</keyword>
<dbReference type="SUPFAM" id="SSF48452">
    <property type="entry name" value="TPR-like"/>
    <property type="match status" value="2"/>
</dbReference>
<evidence type="ECO:0000256" key="3">
    <source>
        <dbReference type="ARBA" id="ARBA00022737"/>
    </source>
</evidence>
<feature type="repeat" description="TPR" evidence="10">
    <location>
        <begin position="955"/>
        <end position="988"/>
    </location>
</feature>
<dbReference type="InterPro" id="IPR019734">
    <property type="entry name" value="TPR_rpt"/>
</dbReference>
<comment type="similarity">
    <text evidence="9">Belongs to the Tom70 family.</text>
</comment>
<evidence type="ECO:0000256" key="7">
    <source>
        <dbReference type="ARBA" id="ARBA00023128"/>
    </source>
</evidence>
<dbReference type="Gene3D" id="1.25.40.10">
    <property type="entry name" value="Tetratricopeptide repeat domain"/>
    <property type="match status" value="2"/>
</dbReference>
<dbReference type="PANTHER" id="PTHR46208:SF1">
    <property type="entry name" value="MITOCHONDRIAL IMPORT RECEPTOR SUBUNIT TOM70"/>
    <property type="match status" value="1"/>
</dbReference>
<evidence type="ECO:0000256" key="8">
    <source>
        <dbReference type="ARBA" id="ARBA00023136"/>
    </source>
</evidence>
<dbReference type="SUPFAM" id="SSF52821">
    <property type="entry name" value="Rhodanese/Cell cycle control phosphatase"/>
    <property type="match status" value="1"/>
</dbReference>
<dbReference type="Pfam" id="PF13432">
    <property type="entry name" value="TPR_16"/>
    <property type="match status" value="1"/>
</dbReference>
<comment type="caution">
    <text evidence="11">The sequence shown here is derived from an EMBL/GenBank/DDBJ whole genome shotgun (WGS) entry which is preliminary data.</text>
</comment>
<organism evidence="11 12">
    <name type="scientific">Aphanomyces euteiches</name>
    <dbReference type="NCBI Taxonomy" id="100861"/>
    <lineage>
        <taxon>Eukaryota</taxon>
        <taxon>Sar</taxon>
        <taxon>Stramenopiles</taxon>
        <taxon>Oomycota</taxon>
        <taxon>Saprolegniomycetes</taxon>
        <taxon>Saprolegniales</taxon>
        <taxon>Verrucalvaceae</taxon>
        <taxon>Aphanomyces</taxon>
    </lineage>
</organism>
<gene>
    <name evidence="11" type="ORF">Ae201684_014019</name>
</gene>
<dbReference type="VEuPathDB" id="FungiDB:AeMF1_008957"/>